<dbReference type="Pfam" id="PF01894">
    <property type="entry name" value="YjbQ"/>
    <property type="match status" value="1"/>
</dbReference>
<dbReference type="EMBL" id="LQMQ01000010">
    <property type="protein sequence ID" value="KUO42140.1"/>
    <property type="molecule type" value="Genomic_DNA"/>
</dbReference>
<dbReference type="Proteomes" id="UP000074294">
    <property type="component" value="Unassembled WGS sequence"/>
</dbReference>
<accession>A0A147K006</accession>
<dbReference type="SUPFAM" id="SSF111038">
    <property type="entry name" value="YjbQ-like"/>
    <property type="match status" value="1"/>
</dbReference>
<dbReference type="InterPro" id="IPR001602">
    <property type="entry name" value="UPF0047_YjbQ-like"/>
</dbReference>
<dbReference type="AlphaFoldDB" id="A0A147K006"/>
<protein>
    <recommendedName>
        <fullName evidence="4">Secondary thiamine-phosphate synthase enzyme</fullName>
    </recommendedName>
</protein>
<name>A0A147K006_HADYE</name>
<dbReference type="PIRSF" id="PIRSF004681">
    <property type="entry name" value="UCP004681"/>
    <property type="match status" value="1"/>
</dbReference>
<dbReference type="Gene3D" id="2.60.120.460">
    <property type="entry name" value="YjbQ-like"/>
    <property type="match status" value="1"/>
</dbReference>
<dbReference type="InterPro" id="IPR035917">
    <property type="entry name" value="YjbQ-like_sf"/>
</dbReference>
<evidence type="ECO:0008006" key="4">
    <source>
        <dbReference type="Google" id="ProtNLM"/>
    </source>
</evidence>
<proteinExistence type="inferred from homology"/>
<dbReference type="PANTHER" id="PTHR30615:SF8">
    <property type="entry name" value="UPF0047 PROTEIN C4A8.02C"/>
    <property type="match status" value="1"/>
</dbReference>
<comment type="similarity">
    <text evidence="1">Belongs to the UPF0047 family.</text>
</comment>
<comment type="caution">
    <text evidence="2">The sequence shown here is derived from an EMBL/GenBank/DDBJ whole genome shotgun (WGS) entry which is preliminary data.</text>
</comment>
<evidence type="ECO:0000313" key="3">
    <source>
        <dbReference type="Proteomes" id="UP000074294"/>
    </source>
</evidence>
<reference evidence="2 3" key="1">
    <citation type="journal article" date="2016" name="Nat. Microbiol.">
        <title>Genomic inference of the metabolism of cosmopolitan subsurface Archaea, Hadesarchaea.</title>
        <authorList>
            <person name="Baker B.J."/>
            <person name="Saw J.H."/>
            <person name="Lind A.E."/>
            <person name="Lazar C.S."/>
            <person name="Hinrichs K.-U."/>
            <person name="Teske A.P."/>
            <person name="Ettema T.J."/>
        </authorList>
    </citation>
    <scope>NUCLEOTIDE SEQUENCE [LARGE SCALE GENOMIC DNA]</scope>
</reference>
<dbReference type="NCBIfam" id="TIGR00149">
    <property type="entry name" value="TIGR00149_YjbQ"/>
    <property type="match status" value="1"/>
</dbReference>
<organism evidence="2 3">
    <name type="scientific">Hadarchaeum yellowstonense</name>
    <dbReference type="NCBI Taxonomy" id="1776334"/>
    <lineage>
        <taxon>Archaea</taxon>
        <taxon>Methanobacteriati</taxon>
        <taxon>Candidatus Hadarchaeota</taxon>
        <taxon>Candidatus Hadarchaeia</taxon>
        <taxon>Candidatus Hadarchaeales</taxon>
        <taxon>Candidatus Hadarchaeaceae</taxon>
        <taxon>Candidatus Hadarchaeum</taxon>
    </lineage>
</organism>
<gene>
    <name evidence="2" type="ORF">APZ16_03660</name>
</gene>
<dbReference type="PANTHER" id="PTHR30615">
    <property type="entry name" value="UNCHARACTERIZED PROTEIN YJBQ-RELATED"/>
    <property type="match status" value="1"/>
</dbReference>
<sequence length="136" mass="15231">MKTWFREYTISTKKGSEVVDVTDKVLAAVRDSGIKNGMALVLLPHATATLVLNEDEGGLKQDLLDRLEQLVPQRGNYQHDRIDDNAHAHLKSALFGSIPVLPIVDGRLVRGTWQNFLLIEEDGPRNRRLVVFAMGE</sequence>
<evidence type="ECO:0000256" key="1">
    <source>
        <dbReference type="ARBA" id="ARBA00005534"/>
    </source>
</evidence>
<evidence type="ECO:0000313" key="2">
    <source>
        <dbReference type="EMBL" id="KUO42140.1"/>
    </source>
</evidence>
<dbReference type="STRING" id="1776334.APZ16_03660"/>